<dbReference type="PANTHER" id="PTHR10900:SF77">
    <property type="entry name" value="FI19380P1"/>
    <property type="match status" value="1"/>
</dbReference>
<dbReference type="InterPro" id="IPR050904">
    <property type="entry name" value="Adhesion/Biosynth-related"/>
</dbReference>
<dbReference type="Pfam" id="PF02469">
    <property type="entry name" value="Fasciclin"/>
    <property type="match status" value="2"/>
</dbReference>
<dbReference type="PANTHER" id="PTHR10900">
    <property type="entry name" value="PERIOSTIN-RELATED"/>
    <property type="match status" value="1"/>
</dbReference>
<dbReference type="PROSITE" id="PS50213">
    <property type="entry name" value="FAS1"/>
    <property type="match status" value="2"/>
</dbReference>
<dbReference type="SUPFAM" id="SSF82153">
    <property type="entry name" value="FAS1 domain"/>
    <property type="match status" value="2"/>
</dbReference>
<keyword evidence="4" id="KW-1185">Reference proteome</keyword>
<organism evidence="3 4">
    <name type="scientific">Gillisia mitskevichiae</name>
    <dbReference type="NCBI Taxonomy" id="270921"/>
    <lineage>
        <taxon>Bacteria</taxon>
        <taxon>Pseudomonadati</taxon>
        <taxon>Bacteroidota</taxon>
        <taxon>Flavobacteriia</taxon>
        <taxon>Flavobacteriales</taxon>
        <taxon>Flavobacteriaceae</taxon>
        <taxon>Gillisia</taxon>
    </lineage>
</organism>
<dbReference type="FunFam" id="2.30.180.10:FF:000032">
    <property type="entry name" value="Fasciclin domain-containing protein, putative"/>
    <property type="match status" value="2"/>
</dbReference>
<dbReference type="EMBL" id="RBLG01000002">
    <property type="protein sequence ID" value="RKS53555.1"/>
    <property type="molecule type" value="Genomic_DNA"/>
</dbReference>
<dbReference type="AlphaFoldDB" id="A0A495PUW1"/>
<evidence type="ECO:0000259" key="2">
    <source>
        <dbReference type="PROSITE" id="PS50213"/>
    </source>
</evidence>
<name>A0A495PUW1_9FLAO</name>
<keyword evidence="1" id="KW-0732">Signal</keyword>
<accession>A0A495PUW1</accession>
<dbReference type="Proteomes" id="UP000276282">
    <property type="component" value="Unassembled WGS sequence"/>
</dbReference>
<comment type="caution">
    <text evidence="3">The sequence shown here is derived from an EMBL/GenBank/DDBJ whole genome shotgun (WGS) entry which is preliminary data.</text>
</comment>
<feature type="domain" description="FAS1" evidence="2">
    <location>
        <begin position="36"/>
        <end position="174"/>
    </location>
</feature>
<evidence type="ECO:0000313" key="3">
    <source>
        <dbReference type="EMBL" id="RKS53555.1"/>
    </source>
</evidence>
<dbReference type="InterPro" id="IPR000782">
    <property type="entry name" value="FAS1_domain"/>
</dbReference>
<dbReference type="GO" id="GO:0005615">
    <property type="term" value="C:extracellular space"/>
    <property type="evidence" value="ECO:0007669"/>
    <property type="project" value="TreeGrafter"/>
</dbReference>
<feature type="chain" id="PRO_5019813626" evidence="1">
    <location>
        <begin position="26"/>
        <end position="325"/>
    </location>
</feature>
<dbReference type="InterPro" id="IPR036378">
    <property type="entry name" value="FAS1_dom_sf"/>
</dbReference>
<feature type="signal peptide" evidence="1">
    <location>
        <begin position="1"/>
        <end position="25"/>
    </location>
</feature>
<evidence type="ECO:0000256" key="1">
    <source>
        <dbReference type="SAM" id="SignalP"/>
    </source>
</evidence>
<gene>
    <name evidence="3" type="ORF">BC962_1807</name>
</gene>
<proteinExistence type="predicted"/>
<dbReference type="OrthoDB" id="9800666at2"/>
<dbReference type="PROSITE" id="PS51257">
    <property type="entry name" value="PROKAR_LIPOPROTEIN"/>
    <property type="match status" value="1"/>
</dbReference>
<protein>
    <submittedName>
        <fullName evidence="3">Putative surface protein with fasciclin (FAS1) repeats</fullName>
    </submittedName>
</protein>
<dbReference type="SMART" id="SM00554">
    <property type="entry name" value="FAS1"/>
    <property type="match status" value="2"/>
</dbReference>
<feature type="domain" description="FAS1" evidence="2">
    <location>
        <begin position="176"/>
        <end position="319"/>
    </location>
</feature>
<sequence length="325" mass="34670">MKLTSKIFKPAVMAFLALGMFACNDDDDANVPMVEDNTIADFVSTNDNYSSLAAALEAADLTSTLDGTTKYTVFAPNNEAFSEFLAANNFDALDDVPVDVLKQVLLNHVQMGEIMAADLSTGYIESMAKGPASDENLSMYINVGDNVVINGVSTVTTTNIEVDNGIIHAVDQVIGLPDITTFAIADPTFDILQAALTREEDYTFVDILQSTGDASPFTVFAPTNDAFVALLDELDVDSLDDIDADLLATVLSYHVVSGDNVRAEDLTDGMMVTTFETGEITINVGASVTITDENERTSTVVLPNVQATNGVIHAIDQVLLPASED</sequence>
<dbReference type="Gene3D" id="2.30.180.10">
    <property type="entry name" value="FAS1 domain"/>
    <property type="match status" value="2"/>
</dbReference>
<reference evidence="3 4" key="1">
    <citation type="submission" date="2018-10" db="EMBL/GenBank/DDBJ databases">
        <title>Genomic Encyclopedia of Archaeal and Bacterial Type Strains, Phase II (KMG-II): from individual species to whole genera.</title>
        <authorList>
            <person name="Goeker M."/>
        </authorList>
    </citation>
    <scope>NUCLEOTIDE SEQUENCE [LARGE SCALE GENOMIC DNA]</scope>
    <source>
        <strain evidence="3 4">DSM 19839</strain>
    </source>
</reference>
<dbReference type="RefSeq" id="WP_121345635.1">
    <property type="nucleotide sequence ID" value="NZ_RBLG01000002.1"/>
</dbReference>
<evidence type="ECO:0000313" key="4">
    <source>
        <dbReference type="Proteomes" id="UP000276282"/>
    </source>
</evidence>